<protein>
    <submittedName>
        <fullName evidence="6">DoxX family protein</fullName>
    </submittedName>
</protein>
<evidence type="ECO:0000256" key="4">
    <source>
        <dbReference type="ARBA" id="ARBA00023136"/>
    </source>
</evidence>
<evidence type="ECO:0000313" key="7">
    <source>
        <dbReference type="Proteomes" id="UP001165287"/>
    </source>
</evidence>
<comment type="caution">
    <text evidence="6">The sequence shown here is derived from an EMBL/GenBank/DDBJ whole genome shotgun (WGS) entry which is preliminary data.</text>
</comment>
<feature type="transmembrane region" description="Helical" evidence="5">
    <location>
        <begin position="67"/>
        <end position="87"/>
    </location>
</feature>
<sequence>MDITLWVIQVILGLAFIMFGSMKAFQYEKSKASLPWVKDSSKGLVIFIGVAEILGGLGVIVPQATGILTWLTPLAAVGIAVIMILAGGFHIKRKENKAIWLNLIFLLLALFIAYGRWFIAS</sequence>
<dbReference type="RefSeq" id="WP_224136888.1">
    <property type="nucleotide sequence ID" value="NZ_JAIQUM010000004.1"/>
</dbReference>
<evidence type="ECO:0000256" key="3">
    <source>
        <dbReference type="ARBA" id="ARBA00022989"/>
    </source>
</evidence>
<keyword evidence="4 5" id="KW-0472">Membrane</keyword>
<feature type="transmembrane region" description="Helical" evidence="5">
    <location>
        <begin position="6"/>
        <end position="22"/>
    </location>
</feature>
<feature type="transmembrane region" description="Helical" evidence="5">
    <location>
        <begin position="99"/>
        <end position="119"/>
    </location>
</feature>
<dbReference type="Proteomes" id="UP001165287">
    <property type="component" value="Unassembled WGS sequence"/>
</dbReference>
<organism evidence="6 7">
    <name type="scientific">Metabacillus rhizolycopersici</name>
    <dbReference type="NCBI Taxonomy" id="2875709"/>
    <lineage>
        <taxon>Bacteria</taxon>
        <taxon>Bacillati</taxon>
        <taxon>Bacillota</taxon>
        <taxon>Bacilli</taxon>
        <taxon>Bacillales</taxon>
        <taxon>Bacillaceae</taxon>
        <taxon>Metabacillus</taxon>
    </lineage>
</organism>
<dbReference type="Pfam" id="PF13564">
    <property type="entry name" value="DoxX_2"/>
    <property type="match status" value="1"/>
</dbReference>
<proteinExistence type="predicted"/>
<keyword evidence="3 5" id="KW-1133">Transmembrane helix</keyword>
<dbReference type="InterPro" id="IPR032808">
    <property type="entry name" value="DoxX"/>
</dbReference>
<evidence type="ECO:0000313" key="6">
    <source>
        <dbReference type="EMBL" id="MBZ5749285.1"/>
    </source>
</evidence>
<evidence type="ECO:0000256" key="2">
    <source>
        <dbReference type="ARBA" id="ARBA00022692"/>
    </source>
</evidence>
<keyword evidence="7" id="KW-1185">Reference proteome</keyword>
<dbReference type="EMBL" id="JAIQUM010000004">
    <property type="protein sequence ID" value="MBZ5749285.1"/>
    <property type="molecule type" value="Genomic_DNA"/>
</dbReference>
<feature type="transmembrane region" description="Helical" evidence="5">
    <location>
        <begin position="43"/>
        <end position="61"/>
    </location>
</feature>
<evidence type="ECO:0000256" key="1">
    <source>
        <dbReference type="ARBA" id="ARBA00004141"/>
    </source>
</evidence>
<name>A0ABS7ULU7_9BACI</name>
<gene>
    <name evidence="6" type="ORF">K9V48_03265</name>
</gene>
<reference evidence="6" key="1">
    <citation type="submission" date="2024-05" db="EMBL/GenBank/DDBJ databases">
        <title>Metabacillus sp. nov., isolated from the rhizosphere soil of tomato plants.</title>
        <authorList>
            <person name="Ma R."/>
        </authorList>
    </citation>
    <scope>NUCLEOTIDE SEQUENCE</scope>
    <source>
        <strain evidence="6">DBTR6</strain>
    </source>
</reference>
<comment type="subcellular location">
    <subcellularLocation>
        <location evidence="1">Membrane</location>
        <topology evidence="1">Multi-pass membrane protein</topology>
    </subcellularLocation>
</comment>
<keyword evidence="2 5" id="KW-0812">Transmembrane</keyword>
<evidence type="ECO:0000256" key="5">
    <source>
        <dbReference type="SAM" id="Phobius"/>
    </source>
</evidence>
<accession>A0ABS7ULU7</accession>